<dbReference type="AlphaFoldDB" id="A0A6N2V2C8"/>
<keyword evidence="2" id="KW-0472">Membrane</keyword>
<evidence type="ECO:0000256" key="1">
    <source>
        <dbReference type="SAM" id="MobiDB-lite"/>
    </source>
</evidence>
<reference evidence="3" key="1">
    <citation type="submission" date="2019-11" db="EMBL/GenBank/DDBJ databases">
        <authorList>
            <person name="Feng L."/>
        </authorList>
    </citation>
    <scope>NUCLEOTIDE SEQUENCE</scope>
    <source>
        <strain evidence="3">AundefinedLFYP135</strain>
    </source>
</reference>
<gene>
    <name evidence="3" type="ORF">AULFYP135_02064</name>
</gene>
<evidence type="ECO:0008006" key="4">
    <source>
        <dbReference type="Google" id="ProtNLM"/>
    </source>
</evidence>
<keyword evidence="2" id="KW-1133">Transmembrane helix</keyword>
<feature type="compositionally biased region" description="Acidic residues" evidence="1">
    <location>
        <begin position="275"/>
        <end position="285"/>
    </location>
</feature>
<protein>
    <recommendedName>
        <fullName evidence="4">Cache domain-containing protein</fullName>
    </recommendedName>
</protein>
<feature type="compositionally biased region" description="Low complexity" evidence="1">
    <location>
        <begin position="245"/>
        <end position="261"/>
    </location>
</feature>
<organism evidence="3">
    <name type="scientific">uncultured Anaerotruncus sp</name>
    <dbReference type="NCBI Taxonomy" id="905011"/>
    <lineage>
        <taxon>Bacteria</taxon>
        <taxon>Bacillati</taxon>
        <taxon>Bacillota</taxon>
        <taxon>Clostridia</taxon>
        <taxon>Eubacteriales</taxon>
        <taxon>Oscillospiraceae</taxon>
        <taxon>Anaerotruncus</taxon>
        <taxon>environmental samples</taxon>
    </lineage>
</organism>
<keyword evidence="2" id="KW-0812">Transmembrane</keyword>
<name>A0A6N2V2C8_9FIRM</name>
<evidence type="ECO:0000313" key="3">
    <source>
        <dbReference type="EMBL" id="VYT21186.1"/>
    </source>
</evidence>
<feature type="region of interest" description="Disordered" evidence="1">
    <location>
        <begin position="245"/>
        <end position="285"/>
    </location>
</feature>
<accession>A0A6N2V2C8</accession>
<sequence>MLDKILYSKQLKRILVLFTALSALCLILSLTYPLARKAQAVNQVGERSLSSMTSFSLAMTYYSDEEISRLAREPGMDDSYKSLCGLLTSVKDAYGYNRVYLLYKGVGGKLYTLLDSGYRDNAREGVDYNGPTTQYKPLSGKAKSAIDKVFSKKEPRITAGGIAETVDGVKVVSSYVPVYSRSGEIIAVLGVDAGLSSGMVFDRVGVIDLNWLAGISAICGATGVLLLYFWVKLIRRRAKAAAEQAAQGVEAPEPLQLAAEDPAPEEPEAAQPSEDAPDGEDPPRP</sequence>
<dbReference type="EMBL" id="CACRSL010000004">
    <property type="protein sequence ID" value="VYT21186.1"/>
    <property type="molecule type" value="Genomic_DNA"/>
</dbReference>
<proteinExistence type="predicted"/>
<evidence type="ECO:0000256" key="2">
    <source>
        <dbReference type="SAM" id="Phobius"/>
    </source>
</evidence>
<feature type="transmembrane region" description="Helical" evidence="2">
    <location>
        <begin position="211"/>
        <end position="231"/>
    </location>
</feature>